<reference evidence="2 3" key="1">
    <citation type="submission" date="2022-12" db="EMBL/GenBank/DDBJ databases">
        <title>Chromosome-level genome assembly of true bugs.</title>
        <authorList>
            <person name="Ma L."/>
            <person name="Li H."/>
        </authorList>
    </citation>
    <scope>NUCLEOTIDE SEQUENCE [LARGE SCALE GENOMIC DNA]</scope>
    <source>
        <strain evidence="2">Lab_2022b</strain>
    </source>
</reference>
<proteinExistence type="predicted"/>
<organism evidence="2 3">
    <name type="scientific">Rhynocoris fuscipes</name>
    <dbReference type="NCBI Taxonomy" id="488301"/>
    <lineage>
        <taxon>Eukaryota</taxon>
        <taxon>Metazoa</taxon>
        <taxon>Ecdysozoa</taxon>
        <taxon>Arthropoda</taxon>
        <taxon>Hexapoda</taxon>
        <taxon>Insecta</taxon>
        <taxon>Pterygota</taxon>
        <taxon>Neoptera</taxon>
        <taxon>Paraneoptera</taxon>
        <taxon>Hemiptera</taxon>
        <taxon>Heteroptera</taxon>
        <taxon>Panheteroptera</taxon>
        <taxon>Cimicomorpha</taxon>
        <taxon>Reduviidae</taxon>
        <taxon>Harpactorinae</taxon>
        <taxon>Harpactorini</taxon>
        <taxon>Rhynocoris</taxon>
    </lineage>
</organism>
<dbReference type="EMBL" id="JAPXFL010000007">
    <property type="protein sequence ID" value="KAK9503661.1"/>
    <property type="molecule type" value="Genomic_DNA"/>
</dbReference>
<dbReference type="Proteomes" id="UP001461498">
    <property type="component" value="Unassembled WGS sequence"/>
</dbReference>
<sequence>MLSKFVILLLLVGVSLGSEWKLRRHRGAPLIPGLYPLLGNEYDPLSSLQRLPLTGGVGSCCSTAGYPTDLHSSALFPSIPCLDRLRRKRLHYDNMLIEPTARPLGKLYDSPHIGVCPAPPLATPPTISFGPTDPYSTATHHTYY</sequence>
<accession>A0AAW1CXX5</accession>
<evidence type="ECO:0000313" key="3">
    <source>
        <dbReference type="Proteomes" id="UP001461498"/>
    </source>
</evidence>
<keyword evidence="1" id="KW-0732">Signal</keyword>
<feature type="signal peptide" evidence="1">
    <location>
        <begin position="1"/>
        <end position="17"/>
    </location>
</feature>
<name>A0AAW1CXX5_9HEMI</name>
<comment type="caution">
    <text evidence="2">The sequence shown here is derived from an EMBL/GenBank/DDBJ whole genome shotgun (WGS) entry which is preliminary data.</text>
</comment>
<dbReference type="AlphaFoldDB" id="A0AAW1CXX5"/>
<evidence type="ECO:0000256" key="1">
    <source>
        <dbReference type="SAM" id="SignalP"/>
    </source>
</evidence>
<evidence type="ECO:0000313" key="2">
    <source>
        <dbReference type="EMBL" id="KAK9503661.1"/>
    </source>
</evidence>
<keyword evidence="3" id="KW-1185">Reference proteome</keyword>
<feature type="chain" id="PRO_5043844620" evidence="1">
    <location>
        <begin position="18"/>
        <end position="144"/>
    </location>
</feature>
<protein>
    <submittedName>
        <fullName evidence="2">Uncharacterized protein</fullName>
    </submittedName>
</protein>
<gene>
    <name evidence="2" type="ORF">O3M35_010176</name>
</gene>